<evidence type="ECO:0000313" key="1">
    <source>
        <dbReference type="EMBL" id="OGD79616.1"/>
    </source>
</evidence>
<protein>
    <recommendedName>
        <fullName evidence="3">Lysine decarboxylase</fullName>
    </recommendedName>
</protein>
<dbReference type="InterPro" id="IPR052341">
    <property type="entry name" value="LOG_family_nucleotidases"/>
</dbReference>
<dbReference type="Pfam" id="PF03641">
    <property type="entry name" value="Lysine_decarbox"/>
    <property type="match status" value="1"/>
</dbReference>
<dbReference type="SUPFAM" id="SSF102405">
    <property type="entry name" value="MCP/YpsA-like"/>
    <property type="match status" value="1"/>
</dbReference>
<evidence type="ECO:0008006" key="3">
    <source>
        <dbReference type="Google" id="ProtNLM"/>
    </source>
</evidence>
<organism evidence="1 2">
    <name type="scientific">Candidatus Collierbacteria bacterium RIFOXYB1_FULL_49_13</name>
    <dbReference type="NCBI Taxonomy" id="1817728"/>
    <lineage>
        <taxon>Bacteria</taxon>
        <taxon>Candidatus Collieribacteriota</taxon>
    </lineage>
</organism>
<dbReference type="Gene3D" id="3.40.50.450">
    <property type="match status" value="1"/>
</dbReference>
<reference evidence="1 2" key="1">
    <citation type="journal article" date="2016" name="Nat. Commun.">
        <title>Thousands of microbial genomes shed light on interconnected biogeochemical processes in an aquifer system.</title>
        <authorList>
            <person name="Anantharaman K."/>
            <person name="Brown C.T."/>
            <person name="Hug L.A."/>
            <person name="Sharon I."/>
            <person name="Castelle C.J."/>
            <person name="Probst A.J."/>
            <person name="Thomas B.C."/>
            <person name="Singh A."/>
            <person name="Wilkins M.J."/>
            <person name="Karaoz U."/>
            <person name="Brodie E.L."/>
            <person name="Williams K.H."/>
            <person name="Hubbard S.S."/>
            <person name="Banfield J.F."/>
        </authorList>
    </citation>
    <scope>NUCLEOTIDE SEQUENCE [LARGE SCALE GENOMIC DNA]</scope>
</reference>
<dbReference type="PANTHER" id="PTHR43393">
    <property type="entry name" value="CYTOKININ RIBOSIDE 5'-MONOPHOSPHATE PHOSPHORIBOHYDROLASE"/>
    <property type="match status" value="1"/>
</dbReference>
<dbReference type="GO" id="GO:0005829">
    <property type="term" value="C:cytosol"/>
    <property type="evidence" value="ECO:0007669"/>
    <property type="project" value="TreeGrafter"/>
</dbReference>
<evidence type="ECO:0000313" key="2">
    <source>
        <dbReference type="Proteomes" id="UP000176682"/>
    </source>
</evidence>
<comment type="caution">
    <text evidence="1">The sequence shown here is derived from an EMBL/GenBank/DDBJ whole genome shotgun (WGS) entry which is preliminary data.</text>
</comment>
<proteinExistence type="predicted"/>
<name>A0A1F5FJ20_9BACT</name>
<dbReference type="Proteomes" id="UP000176682">
    <property type="component" value="Unassembled WGS sequence"/>
</dbReference>
<gene>
    <name evidence="1" type="ORF">A2368_02680</name>
</gene>
<accession>A0A1F5FJ20</accession>
<sequence>MEDKETVIGNFKKIQAVTFLGYADAEKGTPLYDEARETARLVAERGITVVNGGGPGVMMAATEGAHDGGGKAYVATFRPKYMENFEGRDPRNEADKEIVMNNYLERTMKLLELGNAYLIFNGGTGTVSEFGMAWGLARLYFGHHKPLILFGGFWYPIMEAFATNIKIRPEELRVYKIVTTPRQAVEALWWYETQLTEGKMGIKKQVDGESEEAAFINK</sequence>
<dbReference type="PANTHER" id="PTHR43393:SF3">
    <property type="entry name" value="LYSINE DECARBOXYLASE-LIKE PROTEIN"/>
    <property type="match status" value="1"/>
</dbReference>
<dbReference type="InterPro" id="IPR031100">
    <property type="entry name" value="LOG_fam"/>
</dbReference>
<dbReference type="EMBL" id="MFAM01000016">
    <property type="protein sequence ID" value="OGD79616.1"/>
    <property type="molecule type" value="Genomic_DNA"/>
</dbReference>
<dbReference type="AlphaFoldDB" id="A0A1F5FJ20"/>